<protein>
    <recommendedName>
        <fullName evidence="7">Aspartate--tRNA ligase</fullName>
        <ecNumber evidence="7">6.1.1.12</ecNumber>
    </recommendedName>
    <alternativeName>
        <fullName evidence="7">Aspartyl-tRNA synthetase</fullName>
        <shortName evidence="7">AspRS</shortName>
    </alternativeName>
</protein>
<dbReference type="PROSITE" id="PS50862">
    <property type="entry name" value="AA_TRNA_LIGASE_II"/>
    <property type="match status" value="1"/>
</dbReference>
<gene>
    <name evidence="7 9" type="primary">aspS</name>
    <name evidence="9" type="ORF">HCK00_01795</name>
</gene>
<dbReference type="Pfam" id="PF02938">
    <property type="entry name" value="GAD"/>
    <property type="match status" value="1"/>
</dbReference>
<dbReference type="RefSeq" id="WP_168099907.1">
    <property type="nucleotide sequence ID" value="NZ_JAATEN010000001.1"/>
</dbReference>
<comment type="caution">
    <text evidence="9">The sequence shown here is derived from an EMBL/GenBank/DDBJ whole genome shotgun (WGS) entry which is preliminary data.</text>
</comment>
<feature type="binding site" evidence="7">
    <location>
        <position position="487"/>
    </location>
    <ligand>
        <name>L-aspartate</name>
        <dbReference type="ChEBI" id="CHEBI:29991"/>
    </ligand>
</feature>
<evidence type="ECO:0000256" key="5">
    <source>
        <dbReference type="ARBA" id="ARBA00022917"/>
    </source>
</evidence>
<evidence type="ECO:0000313" key="9">
    <source>
        <dbReference type="EMBL" id="NJP99316.1"/>
    </source>
</evidence>
<feature type="binding site" evidence="7">
    <location>
        <position position="221"/>
    </location>
    <ligand>
        <name>L-aspartate</name>
        <dbReference type="ChEBI" id="CHEBI:29991"/>
    </ligand>
</feature>
<accession>A0ABX1BU93</accession>
<comment type="function">
    <text evidence="7">Catalyzes the attachment of L-aspartate to tRNA(Asp) in a two-step reaction: L-aspartate is first activated by ATP to form Asp-AMP and then transferred to the acceptor end of tRNA(Asp).</text>
</comment>
<dbReference type="GO" id="GO:0004815">
    <property type="term" value="F:aspartate-tRNA ligase activity"/>
    <property type="evidence" value="ECO:0007669"/>
    <property type="project" value="UniProtKB-EC"/>
</dbReference>
<comment type="caution">
    <text evidence="7">Lacks conserved residue(s) required for the propagation of feature annotation.</text>
</comment>
<evidence type="ECO:0000256" key="2">
    <source>
        <dbReference type="ARBA" id="ARBA00022598"/>
    </source>
</evidence>
<dbReference type="PRINTS" id="PR01042">
    <property type="entry name" value="TRNASYNTHASP"/>
</dbReference>
<dbReference type="InterPro" id="IPR029351">
    <property type="entry name" value="GAD_dom"/>
</dbReference>
<dbReference type="InterPro" id="IPR004364">
    <property type="entry name" value="Aa-tRNA-synt_II"/>
</dbReference>
<dbReference type="InterPro" id="IPR047089">
    <property type="entry name" value="Asp-tRNA-ligase_1_N"/>
</dbReference>
<dbReference type="InterPro" id="IPR012340">
    <property type="entry name" value="NA-bd_OB-fold"/>
</dbReference>
<dbReference type="InterPro" id="IPR004524">
    <property type="entry name" value="Asp-tRNA-ligase_1"/>
</dbReference>
<feature type="binding site" evidence="7">
    <location>
        <position position="480"/>
    </location>
    <ligand>
        <name>ATP</name>
        <dbReference type="ChEBI" id="CHEBI:30616"/>
    </ligand>
</feature>
<keyword evidence="4 7" id="KW-0067">ATP-binding</keyword>
<evidence type="ECO:0000259" key="8">
    <source>
        <dbReference type="PROSITE" id="PS50862"/>
    </source>
</evidence>
<dbReference type="InterPro" id="IPR006195">
    <property type="entry name" value="aa-tRNA-synth_II"/>
</dbReference>
<dbReference type="CDD" id="cd04317">
    <property type="entry name" value="EcAspRS_like_N"/>
    <property type="match status" value="1"/>
</dbReference>
<dbReference type="InterPro" id="IPR004365">
    <property type="entry name" value="NA-bd_OB_tRNA"/>
</dbReference>
<dbReference type="HAMAP" id="MF_00044">
    <property type="entry name" value="Asp_tRNA_synth_type1"/>
    <property type="match status" value="1"/>
</dbReference>
<keyword evidence="6 7" id="KW-0030">Aminoacyl-tRNA synthetase</keyword>
<dbReference type="EMBL" id="JAATEN010000001">
    <property type="protein sequence ID" value="NJP99316.1"/>
    <property type="molecule type" value="Genomic_DNA"/>
</dbReference>
<keyword evidence="2 7" id="KW-0436">Ligase</keyword>
<dbReference type="Pfam" id="PF01336">
    <property type="entry name" value="tRNA_anti-codon"/>
    <property type="match status" value="1"/>
</dbReference>
<feature type="binding site" evidence="7">
    <location>
        <begin position="221"/>
        <end position="223"/>
    </location>
    <ligand>
        <name>ATP</name>
        <dbReference type="ChEBI" id="CHEBI:30616"/>
    </ligand>
</feature>
<reference evidence="9 10" key="1">
    <citation type="submission" date="2020-03" db="EMBL/GenBank/DDBJ databases">
        <title>WGS of actinomycetes isolated from Thailand.</title>
        <authorList>
            <person name="Thawai C."/>
        </authorList>
    </citation>
    <scope>NUCLEOTIDE SEQUENCE [LARGE SCALE GENOMIC DNA]</scope>
    <source>
        <strain evidence="9 10">PLAI 1-29</strain>
    </source>
</reference>
<comment type="similarity">
    <text evidence="1 7">Belongs to the class-II aminoacyl-tRNA synthetase family. Type 1 subfamily.</text>
</comment>
<comment type="subcellular location">
    <subcellularLocation>
        <location evidence="7">Cytoplasm</location>
    </subcellularLocation>
</comment>
<dbReference type="CDD" id="cd00777">
    <property type="entry name" value="AspRS_core"/>
    <property type="match status" value="1"/>
</dbReference>
<dbReference type="NCBIfam" id="TIGR00459">
    <property type="entry name" value="aspS_bact"/>
    <property type="match status" value="1"/>
</dbReference>
<dbReference type="Gene3D" id="3.30.930.10">
    <property type="entry name" value="Bira Bifunctional Protein, Domain 2"/>
    <property type="match status" value="1"/>
</dbReference>
<feature type="binding site" evidence="7">
    <location>
        <begin position="532"/>
        <end position="535"/>
    </location>
    <ligand>
        <name>ATP</name>
        <dbReference type="ChEBI" id="CHEBI:30616"/>
    </ligand>
</feature>
<dbReference type="Pfam" id="PF00152">
    <property type="entry name" value="tRNA-synt_2"/>
    <property type="match status" value="1"/>
</dbReference>
<dbReference type="Gene3D" id="3.30.1360.30">
    <property type="entry name" value="GAD-like domain"/>
    <property type="match status" value="1"/>
</dbReference>
<feature type="binding site" evidence="7">
    <location>
        <position position="175"/>
    </location>
    <ligand>
        <name>L-aspartate</name>
        <dbReference type="ChEBI" id="CHEBI:29991"/>
    </ligand>
</feature>
<evidence type="ECO:0000313" key="10">
    <source>
        <dbReference type="Proteomes" id="UP000695264"/>
    </source>
</evidence>
<dbReference type="InterPro" id="IPR047090">
    <property type="entry name" value="AspRS_core"/>
</dbReference>
<comment type="subunit">
    <text evidence="7">Homodimer.</text>
</comment>
<dbReference type="EC" id="6.1.1.12" evidence="7"/>
<dbReference type="SUPFAM" id="SSF55261">
    <property type="entry name" value="GAD domain-like"/>
    <property type="match status" value="1"/>
</dbReference>
<proteinExistence type="inferred from homology"/>
<evidence type="ECO:0000256" key="1">
    <source>
        <dbReference type="ARBA" id="ARBA00006303"/>
    </source>
</evidence>
<keyword evidence="7" id="KW-0963">Cytoplasm</keyword>
<keyword evidence="5 7" id="KW-0648">Protein biosynthesis</keyword>
<evidence type="ECO:0000256" key="3">
    <source>
        <dbReference type="ARBA" id="ARBA00022741"/>
    </source>
</evidence>
<dbReference type="Gene3D" id="2.40.50.140">
    <property type="entry name" value="Nucleic acid-binding proteins"/>
    <property type="match status" value="1"/>
</dbReference>
<keyword evidence="3 7" id="KW-0547">Nucleotide-binding</keyword>
<evidence type="ECO:0000256" key="7">
    <source>
        <dbReference type="HAMAP-Rule" id="MF_00044"/>
    </source>
</evidence>
<feature type="domain" description="Aminoacyl-transfer RNA synthetases class-II family profile" evidence="8">
    <location>
        <begin position="144"/>
        <end position="553"/>
    </location>
</feature>
<comment type="catalytic activity">
    <reaction evidence="7">
        <text>tRNA(Asp) + L-aspartate + ATP = L-aspartyl-tRNA(Asp) + AMP + diphosphate</text>
        <dbReference type="Rhea" id="RHEA:19649"/>
        <dbReference type="Rhea" id="RHEA-COMP:9660"/>
        <dbReference type="Rhea" id="RHEA-COMP:9678"/>
        <dbReference type="ChEBI" id="CHEBI:29991"/>
        <dbReference type="ChEBI" id="CHEBI:30616"/>
        <dbReference type="ChEBI" id="CHEBI:33019"/>
        <dbReference type="ChEBI" id="CHEBI:78442"/>
        <dbReference type="ChEBI" id="CHEBI:78516"/>
        <dbReference type="ChEBI" id="CHEBI:456215"/>
        <dbReference type="EC" id="6.1.1.12"/>
    </reaction>
</comment>
<evidence type="ECO:0000256" key="6">
    <source>
        <dbReference type="ARBA" id="ARBA00023146"/>
    </source>
</evidence>
<dbReference type="InterPro" id="IPR002312">
    <property type="entry name" value="Asp/Asn-tRNA-synth_IIb"/>
</dbReference>
<dbReference type="InterPro" id="IPR004115">
    <property type="entry name" value="GAD-like_sf"/>
</dbReference>
<feature type="binding site" evidence="7">
    <location>
        <position position="446"/>
    </location>
    <ligand>
        <name>L-aspartate</name>
        <dbReference type="ChEBI" id="CHEBI:29991"/>
    </ligand>
</feature>
<organism evidence="9 10">
    <name type="scientific">Streptomyces zingiberis</name>
    <dbReference type="NCBI Taxonomy" id="2053010"/>
    <lineage>
        <taxon>Bacteria</taxon>
        <taxon>Bacillati</taxon>
        <taxon>Actinomycetota</taxon>
        <taxon>Actinomycetes</taxon>
        <taxon>Kitasatosporales</taxon>
        <taxon>Streptomycetaceae</taxon>
        <taxon>Streptomyces</taxon>
    </lineage>
</organism>
<evidence type="ECO:0000256" key="4">
    <source>
        <dbReference type="ARBA" id="ARBA00022840"/>
    </source>
</evidence>
<dbReference type="NCBIfam" id="NF001750">
    <property type="entry name" value="PRK00476.1"/>
    <property type="match status" value="1"/>
</dbReference>
<dbReference type="SUPFAM" id="SSF55681">
    <property type="entry name" value="Class II aaRS and biotin synthetases"/>
    <property type="match status" value="1"/>
</dbReference>
<dbReference type="PANTHER" id="PTHR22594:SF5">
    <property type="entry name" value="ASPARTATE--TRNA LIGASE, MITOCHONDRIAL"/>
    <property type="match status" value="1"/>
</dbReference>
<dbReference type="PANTHER" id="PTHR22594">
    <property type="entry name" value="ASPARTYL/LYSYL-TRNA SYNTHETASE"/>
    <property type="match status" value="1"/>
</dbReference>
<sequence>MHRYRSHTCGELRAADVDTEVRLSGWLHNRRDLGGILFIDLRDHYGLVQLVARPGTPANEILGSLSKETVVRVDGRVSARGAENVNPELPTGEVEIEVAEVEVLGEAGALPFTVNTEDGVNEERRLEYRFLDLRRERMHRNIMLRSQVIAYLRREMTALGFHDMATPILSATSPEGARDFLVPSRMHPGKFYALPQAPQQFKQLLMIAGFDRYFQIAPCFRDEDARADRSPGEFYQLDVEMSFVEQEDVFRVIEKVMTDLFTEFGQGREVTSPFPRIPFREALLKYGSDKPDLRAKLELTDVSHIFADSGFKAFAGKHVRALAVPDTADRPRKFFDQLGEFAVEQGAKGLAWVRIGEDNALTGPVAKFLTEDDVARLVAEVDGRPGTAVFFGAGEFDEVSKIMGAVRVEAARRAGHFEENVFRFCWIVDFPMFERNEDTGAIEFSHNPFSMPQGGLEALRGKDPLDVLAWQYDIVCNGVELSSGAIRNHEPEVMYEAFGIAGYSPEEVEREFGGMLRAFSFGAPPHGGIAPGVDRIVMLLADEPNIRETIAFPLNGNAQDLLMGAPTEVEEARLRELHISLRKPQAKQER</sequence>
<keyword evidence="10" id="KW-1185">Reference proteome</keyword>
<dbReference type="SUPFAM" id="SSF50249">
    <property type="entry name" value="Nucleic acid-binding proteins"/>
    <property type="match status" value="1"/>
</dbReference>
<dbReference type="InterPro" id="IPR045864">
    <property type="entry name" value="aa-tRNA-synth_II/BPL/LPL"/>
</dbReference>
<name>A0ABX1BU93_9ACTN</name>
<dbReference type="Proteomes" id="UP000695264">
    <property type="component" value="Unassembled WGS sequence"/>
</dbReference>
<feature type="region of interest" description="Aspartate" evidence="7">
    <location>
        <begin position="199"/>
        <end position="202"/>
    </location>
</feature>